<gene>
    <name evidence="10" type="ORF">SAMN05421855_103425</name>
</gene>
<comment type="catalytic activity">
    <reaction evidence="1">
        <text>ATP + protein L-histidine = ADP + protein N-phospho-L-histidine.</text>
        <dbReference type="EC" id="2.7.13.3"/>
    </reaction>
</comment>
<dbReference type="Gene3D" id="2.10.70.100">
    <property type="match status" value="4"/>
</dbReference>
<dbReference type="Proteomes" id="UP000199321">
    <property type="component" value="Unassembled WGS sequence"/>
</dbReference>
<feature type="domain" description="PAC" evidence="9">
    <location>
        <begin position="567"/>
        <end position="619"/>
    </location>
</feature>
<feature type="domain" description="PAS" evidence="8">
    <location>
        <begin position="231"/>
        <end position="286"/>
    </location>
</feature>
<feature type="domain" description="Histidine kinase" evidence="7">
    <location>
        <begin position="1271"/>
        <end position="1480"/>
    </location>
</feature>
<dbReference type="SMART" id="SM00086">
    <property type="entry name" value="PAC"/>
    <property type="match status" value="8"/>
</dbReference>
<dbReference type="PANTHER" id="PTHR43304">
    <property type="entry name" value="PHYTOCHROME-LIKE PROTEIN CPH1"/>
    <property type="match status" value="1"/>
</dbReference>
<keyword evidence="6" id="KW-0472">Membrane</keyword>
<dbReference type="EMBL" id="FNBA01000003">
    <property type="protein sequence ID" value="SDE93600.1"/>
    <property type="molecule type" value="Genomic_DNA"/>
</dbReference>
<dbReference type="Pfam" id="PF02518">
    <property type="entry name" value="HATPase_c"/>
    <property type="match status" value="1"/>
</dbReference>
<evidence type="ECO:0000256" key="1">
    <source>
        <dbReference type="ARBA" id="ARBA00000085"/>
    </source>
</evidence>
<dbReference type="SUPFAM" id="SSF55785">
    <property type="entry name" value="PYP-like sensor domain (PAS domain)"/>
    <property type="match status" value="8"/>
</dbReference>
<feature type="domain" description="PAS" evidence="8">
    <location>
        <begin position="740"/>
        <end position="793"/>
    </location>
</feature>
<dbReference type="OrthoDB" id="5522855at2"/>
<dbReference type="SUPFAM" id="SSF55874">
    <property type="entry name" value="ATPase domain of HSP90 chaperone/DNA topoisomerase II/histidine kinase"/>
    <property type="match status" value="1"/>
</dbReference>
<keyword evidence="6" id="KW-0812">Transmembrane</keyword>
<keyword evidence="6" id="KW-1133">Transmembrane helix</keyword>
<dbReference type="Pfam" id="PF00989">
    <property type="entry name" value="PAS"/>
    <property type="match status" value="2"/>
</dbReference>
<evidence type="ECO:0000313" key="10">
    <source>
        <dbReference type="EMBL" id="SDE93600.1"/>
    </source>
</evidence>
<keyword evidence="5" id="KW-0418">Kinase</keyword>
<dbReference type="PRINTS" id="PR00344">
    <property type="entry name" value="BCTRLSENSOR"/>
</dbReference>
<dbReference type="PROSITE" id="PS50112">
    <property type="entry name" value="PAS"/>
    <property type="match status" value="5"/>
</dbReference>
<feature type="transmembrane region" description="Helical" evidence="6">
    <location>
        <begin position="12"/>
        <end position="30"/>
    </location>
</feature>
<dbReference type="CDD" id="cd00130">
    <property type="entry name" value="PAS"/>
    <property type="match status" value="7"/>
</dbReference>
<dbReference type="GO" id="GO:0004673">
    <property type="term" value="F:protein histidine kinase activity"/>
    <property type="evidence" value="ECO:0007669"/>
    <property type="project" value="UniProtKB-EC"/>
</dbReference>
<dbReference type="InterPro" id="IPR013655">
    <property type="entry name" value="PAS_fold_3"/>
</dbReference>
<dbReference type="InterPro" id="IPR000700">
    <property type="entry name" value="PAS-assoc_C"/>
</dbReference>
<keyword evidence="4" id="KW-0808">Transferase</keyword>
<dbReference type="RefSeq" id="WP_093144566.1">
    <property type="nucleotide sequence ID" value="NZ_BMWO01000005.1"/>
</dbReference>
<evidence type="ECO:0000256" key="2">
    <source>
        <dbReference type="ARBA" id="ARBA00012438"/>
    </source>
</evidence>
<keyword evidence="3" id="KW-0597">Phosphoprotein</keyword>
<feature type="domain" description="PAC" evidence="9">
    <location>
        <begin position="319"/>
        <end position="371"/>
    </location>
</feature>
<dbReference type="InterPro" id="IPR013767">
    <property type="entry name" value="PAS_fold"/>
</dbReference>
<organism evidence="10 11">
    <name type="scientific">Ulvibacter litoralis</name>
    <dbReference type="NCBI Taxonomy" id="227084"/>
    <lineage>
        <taxon>Bacteria</taxon>
        <taxon>Pseudomonadati</taxon>
        <taxon>Bacteroidota</taxon>
        <taxon>Flavobacteriia</taxon>
        <taxon>Flavobacteriales</taxon>
        <taxon>Flavobacteriaceae</taxon>
        <taxon>Ulvibacter</taxon>
    </lineage>
</organism>
<proteinExistence type="predicted"/>
<dbReference type="InterPro" id="IPR004358">
    <property type="entry name" value="Sig_transdc_His_kin-like_C"/>
</dbReference>
<dbReference type="NCBIfam" id="TIGR00229">
    <property type="entry name" value="sensory_box"/>
    <property type="match status" value="6"/>
</dbReference>
<dbReference type="InterPro" id="IPR000014">
    <property type="entry name" value="PAS"/>
</dbReference>
<feature type="domain" description="PAS" evidence="8">
    <location>
        <begin position="492"/>
        <end position="545"/>
    </location>
</feature>
<dbReference type="Pfam" id="PF13426">
    <property type="entry name" value="PAS_9"/>
    <property type="match status" value="2"/>
</dbReference>
<dbReference type="PROSITE" id="PS50113">
    <property type="entry name" value="PAC"/>
    <property type="match status" value="8"/>
</dbReference>
<accession>A0A1G7GZJ6</accession>
<dbReference type="InterPro" id="IPR036890">
    <property type="entry name" value="HATPase_C_sf"/>
</dbReference>
<feature type="domain" description="PAC" evidence="9">
    <location>
        <begin position="1066"/>
        <end position="1121"/>
    </location>
</feature>
<dbReference type="GO" id="GO:0006355">
    <property type="term" value="P:regulation of DNA-templated transcription"/>
    <property type="evidence" value="ECO:0007669"/>
    <property type="project" value="InterPro"/>
</dbReference>
<protein>
    <recommendedName>
        <fullName evidence="2">histidine kinase</fullName>
        <ecNumber evidence="2">2.7.13.3</ecNumber>
    </recommendedName>
</protein>
<dbReference type="EC" id="2.7.13.3" evidence="2"/>
<evidence type="ECO:0000256" key="5">
    <source>
        <dbReference type="ARBA" id="ARBA00022777"/>
    </source>
</evidence>
<dbReference type="SMART" id="SM00387">
    <property type="entry name" value="HATPase_c"/>
    <property type="match status" value="1"/>
</dbReference>
<dbReference type="InterPro" id="IPR052162">
    <property type="entry name" value="Sensor_kinase/Photoreceptor"/>
</dbReference>
<dbReference type="InterPro" id="IPR003594">
    <property type="entry name" value="HATPase_dom"/>
</dbReference>
<dbReference type="Gene3D" id="3.30.565.10">
    <property type="entry name" value="Histidine kinase-like ATPase, C-terminal domain"/>
    <property type="match status" value="1"/>
</dbReference>
<evidence type="ECO:0000259" key="9">
    <source>
        <dbReference type="PROSITE" id="PS50113"/>
    </source>
</evidence>
<dbReference type="InterPro" id="IPR035965">
    <property type="entry name" value="PAS-like_dom_sf"/>
</dbReference>
<keyword evidence="11" id="KW-1185">Reference proteome</keyword>
<feature type="domain" description="PAS" evidence="8">
    <location>
        <begin position="1115"/>
        <end position="1168"/>
    </location>
</feature>
<dbReference type="InterPro" id="IPR005467">
    <property type="entry name" value="His_kinase_dom"/>
</dbReference>
<evidence type="ECO:0000259" key="7">
    <source>
        <dbReference type="PROSITE" id="PS50109"/>
    </source>
</evidence>
<feature type="domain" description="PAC" evidence="9">
    <location>
        <begin position="815"/>
        <end position="867"/>
    </location>
</feature>
<sequence length="1480" mass="168577">MGKSTKSFRNRYLPFIVTLLFIMVAVLLVIQRSISFQKQDAFLINKSGKQRTLSQSIAKIVFSLDNELDETAKLNSLRKITDDFENTHNFLVANNSEVTNSKNIDSLLSISETYLKKIIASSRNISNNPNSENFKNDLKTIAEVEPAFLAATDDLVNAYQKQLEIKLQNLNLTIYLLAILSVLLLIGEYFFIIAPSFRQLIKRNRELTKVNEDLSISENKLSLSQMALNRAHTELKSILNTEIVAIVSTDNKGIINHFNSGAELLIGYSASEMIGKKEPEIFHIEEELDKFRVDIAERYGLDAEGFDPYLELAKRGEYDTREWTFRRKDGSTFPVQLTLAAVKNEEGEKLGFLGVSFDITERKKAKDELLKKNQLLNFAEEITLMGHWQWDTVVDKVQWSNNLYNIFELDSETIDLNFNTYFEYVHEDDKDLVTEYFENAINGKGFTNFTHRISTNGKIKTIQLLGEVITNDKGNVIELIGTCQDITQQRMAENKFKGLLESAPDAMIIINEKGKIQLINKQAEQLFGYSASELVEESVEILIPKRFILDYELYRDNHFGSLNVREAGIEKELFAKNKEGKEIPIQMSMSPLQTEEGLLVSAAIRDITVQKQAENELLRKNQLLNLSEKITLTGNWHSNIAENTVKWSTNFYHILGVSEDTEVTFGTYLEFVHPEDKERVHLHYQETHKSKNFTDLIHRLKLLDGTVKIVKLRAEINVDTFGNVTDVIGTCQDITQQQMAADKFRGLLESAPDAMVIVNERGKIQLINKQAEKLFGYSAIELLDKSVEVLIPERFANGHGVYRDHFFANPKVRGMGVGKDLYGKHKDGKEIPIQISLSPIETEEGLLVSAAIRDITLQKIAENELLQKNQLLSFAERIAMMGNWKWNLITNELTWSTNLYDIFEVEESTDVMFDTYFNFIHEEDREMVSESIQESLNGLLFNKVVHRIKLHSGIIKTIQLLAVVSPDSNGQITEIIGTCQDITDQRLAETELLRKNKLLTFAEEITMMGNWQWDLVTNGVKWSANLYRIFGVDKDTDLTYTTYFNFVHPDDKDFVAKHVEKSLEAKKFEDLLHRIKLEDGTVKTIQLLAEIITNDKGELIEIIGTCQDVTQQKMAENKFRGLLESAPDAMVIVNGKGHIQLINKQAEKLFGYTVEELFGKPVETLIPERFTGNRKHKGHRDSFFATPKVQAYGVGDGKELFGINKEGKEIPIQISLSPLETEEGLLVSAAIRDITEQKLAQNKILQAKENLEVLTKHLTDQNIQLEDFAHITSHNLRSPVSNLNALLHLYDIAESEEERKILFEKFEIVIEHLTSTLNTLIEALKTKKEGNKSIELIDFEEVLDKTKEIISGQIINTNSKIISDFSKIPKIKYHKTYLESIFLNLVTNAIKYKSPDRDPELFIETETSNGKIKITFRDNGLGIDLEKHGHKLFGLNKTFHRHPEAKGVGLYLTKIQVESMGGSIYATSEVNKGSVFTIIF</sequence>
<feature type="domain" description="PAC" evidence="9">
    <location>
        <begin position="446"/>
        <end position="498"/>
    </location>
</feature>
<dbReference type="Gene3D" id="3.30.450.20">
    <property type="entry name" value="PAS domain"/>
    <property type="match status" value="8"/>
</dbReference>
<feature type="transmembrane region" description="Helical" evidence="6">
    <location>
        <begin position="172"/>
        <end position="194"/>
    </location>
</feature>
<evidence type="ECO:0000256" key="3">
    <source>
        <dbReference type="ARBA" id="ARBA00022553"/>
    </source>
</evidence>
<feature type="domain" description="PAS" evidence="8">
    <location>
        <begin position="1022"/>
        <end position="1066"/>
    </location>
</feature>
<evidence type="ECO:0000259" key="8">
    <source>
        <dbReference type="PROSITE" id="PS50112"/>
    </source>
</evidence>
<feature type="domain" description="PAC" evidence="9">
    <location>
        <begin position="942"/>
        <end position="994"/>
    </location>
</feature>
<reference evidence="10 11" key="1">
    <citation type="submission" date="2016-10" db="EMBL/GenBank/DDBJ databases">
        <authorList>
            <person name="de Groot N.N."/>
        </authorList>
    </citation>
    <scope>NUCLEOTIDE SEQUENCE [LARGE SCALE GENOMIC DNA]</scope>
    <source>
        <strain evidence="10 11">DSM 16195</strain>
    </source>
</reference>
<dbReference type="InterPro" id="IPR001610">
    <property type="entry name" value="PAC"/>
</dbReference>
<evidence type="ECO:0000256" key="6">
    <source>
        <dbReference type="SAM" id="Phobius"/>
    </source>
</evidence>
<dbReference type="PANTHER" id="PTHR43304:SF1">
    <property type="entry name" value="PAC DOMAIN-CONTAINING PROTEIN"/>
    <property type="match status" value="1"/>
</dbReference>
<feature type="domain" description="PAC" evidence="9">
    <location>
        <begin position="1196"/>
        <end position="1246"/>
    </location>
</feature>
<dbReference type="STRING" id="227084.SAMN05421855_103425"/>
<name>A0A1G7GZJ6_9FLAO</name>
<dbReference type="SMART" id="SM00091">
    <property type="entry name" value="PAS"/>
    <property type="match status" value="7"/>
</dbReference>
<evidence type="ECO:0000313" key="11">
    <source>
        <dbReference type="Proteomes" id="UP000199321"/>
    </source>
</evidence>
<dbReference type="Pfam" id="PF08447">
    <property type="entry name" value="PAS_3"/>
    <property type="match status" value="4"/>
</dbReference>
<dbReference type="PROSITE" id="PS50109">
    <property type="entry name" value="HIS_KIN"/>
    <property type="match status" value="1"/>
</dbReference>
<evidence type="ECO:0000256" key="4">
    <source>
        <dbReference type="ARBA" id="ARBA00022679"/>
    </source>
</evidence>
<feature type="domain" description="PAC" evidence="9">
    <location>
        <begin position="694"/>
        <end position="746"/>
    </location>
</feature>